<sequence>MSGQPDMFQSLHTSVTNVLFLLSYTPDAVTFYREQFYMNSFFIPVIPGANHPLISLTSPKAPEWPSPSTMYWWGIKMRSWSQRCRRSLTTSSGRSSSDICQSDHSFQITLGTAHHRSEQKRFAKGIPEVWVSSCPTLWRLAGSKALILLCISFGSQVFPRN</sequence>
<dbReference type="Proteomes" id="UP000076532">
    <property type="component" value="Unassembled WGS sequence"/>
</dbReference>
<organism evidence="1 2">
    <name type="scientific">Athelia psychrophila</name>
    <dbReference type="NCBI Taxonomy" id="1759441"/>
    <lineage>
        <taxon>Eukaryota</taxon>
        <taxon>Fungi</taxon>
        <taxon>Dikarya</taxon>
        <taxon>Basidiomycota</taxon>
        <taxon>Agaricomycotina</taxon>
        <taxon>Agaricomycetes</taxon>
        <taxon>Agaricomycetidae</taxon>
        <taxon>Atheliales</taxon>
        <taxon>Atheliaceae</taxon>
        <taxon>Athelia</taxon>
    </lineage>
</organism>
<evidence type="ECO:0000313" key="2">
    <source>
        <dbReference type="Proteomes" id="UP000076532"/>
    </source>
</evidence>
<dbReference type="AlphaFoldDB" id="A0A166BTP8"/>
<name>A0A166BTP8_9AGAM</name>
<keyword evidence="2" id="KW-1185">Reference proteome</keyword>
<evidence type="ECO:0000313" key="1">
    <source>
        <dbReference type="EMBL" id="KZP12962.1"/>
    </source>
</evidence>
<gene>
    <name evidence="1" type="ORF">FIBSPDRAFT_146676</name>
</gene>
<dbReference type="EMBL" id="KV417639">
    <property type="protein sequence ID" value="KZP12962.1"/>
    <property type="molecule type" value="Genomic_DNA"/>
</dbReference>
<proteinExistence type="predicted"/>
<accession>A0A166BTP8</accession>
<reference evidence="1 2" key="1">
    <citation type="journal article" date="2016" name="Mol. Biol. Evol.">
        <title>Comparative Genomics of Early-Diverging Mushroom-Forming Fungi Provides Insights into the Origins of Lignocellulose Decay Capabilities.</title>
        <authorList>
            <person name="Nagy L.G."/>
            <person name="Riley R."/>
            <person name="Tritt A."/>
            <person name="Adam C."/>
            <person name="Daum C."/>
            <person name="Floudas D."/>
            <person name="Sun H."/>
            <person name="Yadav J.S."/>
            <person name="Pangilinan J."/>
            <person name="Larsson K.H."/>
            <person name="Matsuura K."/>
            <person name="Barry K."/>
            <person name="Labutti K."/>
            <person name="Kuo R."/>
            <person name="Ohm R.A."/>
            <person name="Bhattacharya S.S."/>
            <person name="Shirouzu T."/>
            <person name="Yoshinaga Y."/>
            <person name="Martin F.M."/>
            <person name="Grigoriev I.V."/>
            <person name="Hibbett D.S."/>
        </authorList>
    </citation>
    <scope>NUCLEOTIDE SEQUENCE [LARGE SCALE GENOMIC DNA]</scope>
    <source>
        <strain evidence="1 2">CBS 109695</strain>
    </source>
</reference>
<protein>
    <submittedName>
        <fullName evidence="1">Uncharacterized protein</fullName>
    </submittedName>
</protein>